<name>A0ACC3AEH7_9EURO</name>
<proteinExistence type="predicted"/>
<organism evidence="1 2">
    <name type="scientific">Neophaeococcomyces mojaviensis</name>
    <dbReference type="NCBI Taxonomy" id="3383035"/>
    <lineage>
        <taxon>Eukaryota</taxon>
        <taxon>Fungi</taxon>
        <taxon>Dikarya</taxon>
        <taxon>Ascomycota</taxon>
        <taxon>Pezizomycotina</taxon>
        <taxon>Eurotiomycetes</taxon>
        <taxon>Chaetothyriomycetidae</taxon>
        <taxon>Chaetothyriales</taxon>
        <taxon>Chaetothyriales incertae sedis</taxon>
        <taxon>Neophaeococcomyces</taxon>
    </lineage>
</organism>
<evidence type="ECO:0000313" key="2">
    <source>
        <dbReference type="Proteomes" id="UP001172386"/>
    </source>
</evidence>
<comment type="caution">
    <text evidence="1">The sequence shown here is derived from an EMBL/GenBank/DDBJ whole genome shotgun (WGS) entry which is preliminary data.</text>
</comment>
<sequence length="141" mass="15921">MEEGSKSVPQIEQAVEHASAAAGPAAERKPTLLQFDHSQGERIFNEQRAAPAASKAEDRKKETPKDDAAKLTRIPNHNPVSPRSRPKEILLREEDIYNLDYHAFLYSRSEFSLNPNNKPCLQPTQSEMEATPKARSNQWQI</sequence>
<evidence type="ECO:0000313" key="1">
    <source>
        <dbReference type="EMBL" id="KAJ9660826.1"/>
    </source>
</evidence>
<dbReference type="Proteomes" id="UP001172386">
    <property type="component" value="Unassembled WGS sequence"/>
</dbReference>
<accession>A0ACC3AEH7</accession>
<reference evidence="1" key="1">
    <citation type="submission" date="2022-10" db="EMBL/GenBank/DDBJ databases">
        <title>Culturing micro-colonial fungi from biological soil crusts in the Mojave desert and describing Neophaeococcomyces mojavensis, and introducing the new genera and species Taxawa tesnikishii.</title>
        <authorList>
            <person name="Kurbessoian T."/>
            <person name="Stajich J.E."/>
        </authorList>
    </citation>
    <scope>NUCLEOTIDE SEQUENCE</scope>
    <source>
        <strain evidence="1">JES_112</strain>
    </source>
</reference>
<protein>
    <submittedName>
        <fullName evidence="1">Uncharacterized protein</fullName>
    </submittedName>
</protein>
<dbReference type="EMBL" id="JAPDRQ010000028">
    <property type="protein sequence ID" value="KAJ9660826.1"/>
    <property type="molecule type" value="Genomic_DNA"/>
</dbReference>
<keyword evidence="2" id="KW-1185">Reference proteome</keyword>
<gene>
    <name evidence="1" type="ORF">H2198_002365</name>
</gene>